<dbReference type="EMBL" id="JBHRWI010000006">
    <property type="protein sequence ID" value="MFC3509585.1"/>
    <property type="molecule type" value="Genomic_DNA"/>
</dbReference>
<dbReference type="Gene3D" id="3.40.309.10">
    <property type="entry name" value="Aldehyde Dehydrogenase, Chain A, domain 2"/>
    <property type="match status" value="1"/>
</dbReference>
<proteinExistence type="predicted"/>
<reference evidence="2" key="1">
    <citation type="journal article" date="2019" name="Int. J. Syst. Evol. Microbiol.">
        <title>The Global Catalogue of Microorganisms (GCM) 10K type strain sequencing project: providing services to taxonomists for standard genome sequencing and annotation.</title>
        <authorList>
            <consortium name="The Broad Institute Genomics Platform"/>
            <consortium name="The Broad Institute Genome Sequencing Center for Infectious Disease"/>
            <person name="Wu L."/>
            <person name="Ma J."/>
        </authorList>
    </citation>
    <scope>NUCLEOTIDE SEQUENCE [LARGE SCALE GENOMIC DNA]</scope>
    <source>
        <strain evidence="2">CGMCC 4.7682</strain>
    </source>
</reference>
<name>A0ABV7QB88_9PSEU</name>
<evidence type="ECO:0000313" key="2">
    <source>
        <dbReference type="Proteomes" id="UP001595764"/>
    </source>
</evidence>
<dbReference type="InterPro" id="IPR016161">
    <property type="entry name" value="Ald_DH/histidinol_DH"/>
</dbReference>
<dbReference type="InterPro" id="IPR016163">
    <property type="entry name" value="Ald_DH_C"/>
</dbReference>
<dbReference type="SUPFAM" id="SSF53720">
    <property type="entry name" value="ALDH-like"/>
    <property type="match status" value="1"/>
</dbReference>
<gene>
    <name evidence="1" type="ORF">ACFORO_05385</name>
</gene>
<dbReference type="RefSeq" id="WP_377867556.1">
    <property type="nucleotide sequence ID" value="NZ_JBHMAY010000001.1"/>
</dbReference>
<evidence type="ECO:0000313" key="1">
    <source>
        <dbReference type="EMBL" id="MFC3509585.1"/>
    </source>
</evidence>
<dbReference type="Proteomes" id="UP001595764">
    <property type="component" value="Unassembled WGS sequence"/>
</dbReference>
<sequence>MSPTIVVPGRWSARDLAFQAEHVVTQKLHNNGYNCVASQVLVLSSDWEQKDVFLALAEHPAAEHWEDRLLLDVPADGDAAFTEEYFGPVLAVTQLPGDPRQFLDRAVDFANEKLAGTLGANIVLHPRTKRRLGRSFTEAITRLRYGTIAINAWTGVGYLTARASWGAFPGHPLTDVQSGIGVVHNALLLDHVERTVAHGPFRPFPRSVATGQLAISPRPPWFVTNRTARVTGRRLAAFAGRPGWSKLPGIFASALRG</sequence>
<protein>
    <recommendedName>
        <fullName evidence="3">Aldehyde dehydrogenase</fullName>
    </recommendedName>
</protein>
<keyword evidence="2" id="KW-1185">Reference proteome</keyword>
<accession>A0ABV7QB88</accession>
<evidence type="ECO:0008006" key="3">
    <source>
        <dbReference type="Google" id="ProtNLM"/>
    </source>
</evidence>
<comment type="caution">
    <text evidence="1">The sequence shown here is derived from an EMBL/GenBank/DDBJ whole genome shotgun (WGS) entry which is preliminary data.</text>
</comment>
<organism evidence="1 2">
    <name type="scientific">Amycolatopsis halotolerans</name>
    <dbReference type="NCBI Taxonomy" id="330083"/>
    <lineage>
        <taxon>Bacteria</taxon>
        <taxon>Bacillati</taxon>
        <taxon>Actinomycetota</taxon>
        <taxon>Actinomycetes</taxon>
        <taxon>Pseudonocardiales</taxon>
        <taxon>Pseudonocardiaceae</taxon>
        <taxon>Amycolatopsis</taxon>
    </lineage>
</organism>